<feature type="compositionally biased region" description="Polar residues" evidence="1">
    <location>
        <begin position="86"/>
        <end position="102"/>
    </location>
</feature>
<organism evidence="2 3">
    <name type="scientific">Actinoallomurus vinaceus</name>
    <dbReference type="NCBI Taxonomy" id="1080074"/>
    <lineage>
        <taxon>Bacteria</taxon>
        <taxon>Bacillati</taxon>
        <taxon>Actinomycetota</taxon>
        <taxon>Actinomycetes</taxon>
        <taxon>Streptosporangiales</taxon>
        <taxon>Thermomonosporaceae</taxon>
        <taxon>Actinoallomurus</taxon>
    </lineage>
</organism>
<proteinExistence type="predicted"/>
<comment type="caution">
    <text evidence="2">The sequence shown here is derived from an EMBL/GenBank/DDBJ whole genome shotgun (WGS) entry which is preliminary data.</text>
</comment>
<evidence type="ECO:0000256" key="1">
    <source>
        <dbReference type="SAM" id="MobiDB-lite"/>
    </source>
</evidence>
<gene>
    <name evidence="2" type="ORF">GCM10023196_017590</name>
</gene>
<protein>
    <submittedName>
        <fullName evidence="2">Uncharacterized protein</fullName>
    </submittedName>
</protein>
<name>A0ABP8U5R8_9ACTN</name>
<evidence type="ECO:0000313" key="2">
    <source>
        <dbReference type="EMBL" id="GAA4623032.1"/>
    </source>
</evidence>
<evidence type="ECO:0000313" key="3">
    <source>
        <dbReference type="Proteomes" id="UP001501442"/>
    </source>
</evidence>
<accession>A0ABP8U5R8</accession>
<reference evidence="3" key="1">
    <citation type="journal article" date="2019" name="Int. J. Syst. Evol. Microbiol.">
        <title>The Global Catalogue of Microorganisms (GCM) 10K type strain sequencing project: providing services to taxonomists for standard genome sequencing and annotation.</title>
        <authorList>
            <consortium name="The Broad Institute Genomics Platform"/>
            <consortium name="The Broad Institute Genome Sequencing Center for Infectious Disease"/>
            <person name="Wu L."/>
            <person name="Ma J."/>
        </authorList>
    </citation>
    <scope>NUCLEOTIDE SEQUENCE [LARGE SCALE GENOMIC DNA]</scope>
    <source>
        <strain evidence="3">JCM 17939</strain>
    </source>
</reference>
<keyword evidence="3" id="KW-1185">Reference proteome</keyword>
<dbReference type="EMBL" id="BAABHK010000002">
    <property type="protein sequence ID" value="GAA4623032.1"/>
    <property type="molecule type" value="Genomic_DNA"/>
</dbReference>
<feature type="region of interest" description="Disordered" evidence="1">
    <location>
        <begin position="79"/>
        <end position="102"/>
    </location>
</feature>
<dbReference type="Proteomes" id="UP001501442">
    <property type="component" value="Unassembled WGS sequence"/>
</dbReference>
<sequence length="102" mass="11472">MGDPPLVPQRPAQMVDVALEGLGGGPRWVAAPQRIDQLVRRDDAVRPTEKGDEKRSELWRKINNTLINADLERPENAELDRLPHSCPSSQVNQSVRTNVNHF</sequence>